<evidence type="ECO:0000313" key="7">
    <source>
        <dbReference type="Proteomes" id="UP000264006"/>
    </source>
</evidence>
<gene>
    <name evidence="6" type="ORF">DVS28_a1261</name>
</gene>
<evidence type="ECO:0000313" key="6">
    <source>
        <dbReference type="EMBL" id="AXV05961.1"/>
    </source>
</evidence>
<dbReference type="GO" id="GO:0004392">
    <property type="term" value="F:heme oxygenase (decyclizing) activity"/>
    <property type="evidence" value="ECO:0007669"/>
    <property type="project" value="InterPro"/>
</dbReference>
<feature type="binding site" evidence="4">
    <location>
        <position position="132"/>
    </location>
    <ligand>
        <name>heme b</name>
        <dbReference type="ChEBI" id="CHEBI:60344"/>
    </ligand>
</feature>
<dbReference type="GO" id="GO:0042167">
    <property type="term" value="P:heme catabolic process"/>
    <property type="evidence" value="ECO:0007669"/>
    <property type="project" value="TreeGrafter"/>
</dbReference>
<dbReference type="AlphaFoldDB" id="A0A346XUR4"/>
<dbReference type="Gene3D" id="1.20.910.10">
    <property type="entry name" value="Heme oxygenase-like"/>
    <property type="match status" value="1"/>
</dbReference>
<evidence type="ECO:0000256" key="2">
    <source>
        <dbReference type="ARBA" id="ARBA00022723"/>
    </source>
</evidence>
<dbReference type="Pfam" id="PF01126">
    <property type="entry name" value="Heme_oxygenase"/>
    <property type="match status" value="1"/>
</dbReference>
<dbReference type="InterPro" id="IPR002051">
    <property type="entry name" value="Haem_Oase"/>
</dbReference>
<dbReference type="PIRSF" id="PIRSF000343">
    <property type="entry name" value="Haem_Oase"/>
    <property type="match status" value="1"/>
</dbReference>
<dbReference type="GO" id="GO:0046872">
    <property type="term" value="F:metal ion binding"/>
    <property type="evidence" value="ECO:0007669"/>
    <property type="project" value="UniProtKB-KW"/>
</dbReference>
<evidence type="ECO:0000256" key="5">
    <source>
        <dbReference type="PIRSR" id="PIRSR000343-2"/>
    </source>
</evidence>
<keyword evidence="7" id="KW-1185">Reference proteome</keyword>
<keyword evidence="3 5" id="KW-0408">Iron</keyword>
<keyword evidence="2 5" id="KW-0479">Metal-binding</keyword>
<protein>
    <submittedName>
        <fullName evidence="6">Heme oxygenase</fullName>
    </submittedName>
</protein>
<dbReference type="EMBL" id="CP031165">
    <property type="protein sequence ID" value="AXV05961.1"/>
    <property type="molecule type" value="Genomic_DNA"/>
</dbReference>
<dbReference type="CDD" id="cd19165">
    <property type="entry name" value="HemeO"/>
    <property type="match status" value="1"/>
</dbReference>
<feature type="binding site" evidence="4">
    <location>
        <position position="178"/>
    </location>
    <ligand>
        <name>heme b</name>
        <dbReference type="ChEBI" id="CHEBI:60344"/>
    </ligand>
</feature>
<proteinExistence type="predicted"/>
<dbReference type="GO" id="GO:0006788">
    <property type="term" value="P:heme oxidation"/>
    <property type="evidence" value="ECO:0007669"/>
    <property type="project" value="InterPro"/>
</dbReference>
<organism evidence="6 7">
    <name type="scientific">Euzebya pacifica</name>
    <dbReference type="NCBI Taxonomy" id="1608957"/>
    <lineage>
        <taxon>Bacteria</taxon>
        <taxon>Bacillati</taxon>
        <taxon>Actinomycetota</taxon>
        <taxon>Nitriliruptoria</taxon>
        <taxon>Euzebyales</taxon>
    </lineage>
</organism>
<name>A0A346XUR4_9ACTN</name>
<dbReference type="InterPro" id="IPR016053">
    <property type="entry name" value="Haem_Oase-like"/>
</dbReference>
<dbReference type="KEGG" id="euz:DVS28_a1261"/>
<dbReference type="PANTHER" id="PTHR10720:SF0">
    <property type="entry name" value="HEME OXYGENASE"/>
    <property type="match status" value="1"/>
</dbReference>
<dbReference type="SUPFAM" id="SSF48613">
    <property type="entry name" value="Heme oxygenase-like"/>
    <property type="match status" value="1"/>
</dbReference>
<feature type="binding site" description="axial binding residue" evidence="5">
    <location>
        <position position="23"/>
    </location>
    <ligand>
        <name>heme b</name>
        <dbReference type="ChEBI" id="CHEBI:60344"/>
    </ligand>
    <ligandPart>
        <name>Fe</name>
        <dbReference type="ChEBI" id="CHEBI:18248"/>
    </ligandPart>
</feature>
<evidence type="ECO:0000256" key="4">
    <source>
        <dbReference type="PIRSR" id="PIRSR000343-1"/>
    </source>
</evidence>
<feature type="binding site" evidence="4">
    <location>
        <position position="16"/>
    </location>
    <ligand>
        <name>heme b</name>
        <dbReference type="ChEBI" id="CHEBI:60344"/>
    </ligand>
</feature>
<evidence type="ECO:0000256" key="3">
    <source>
        <dbReference type="ARBA" id="ARBA00023004"/>
    </source>
</evidence>
<dbReference type="InterPro" id="IPR016084">
    <property type="entry name" value="Haem_Oase-like_multi-hlx"/>
</dbReference>
<accession>A0A346XUR4</accession>
<dbReference type="RefSeq" id="WP_114590684.1">
    <property type="nucleotide sequence ID" value="NZ_CP031165.1"/>
</dbReference>
<dbReference type="PRINTS" id="PR00088">
    <property type="entry name" value="HAEMOXYGNASE"/>
</dbReference>
<keyword evidence="1 4" id="KW-0349">Heme</keyword>
<dbReference type="GO" id="GO:0006979">
    <property type="term" value="P:response to oxidative stress"/>
    <property type="evidence" value="ECO:0007669"/>
    <property type="project" value="TreeGrafter"/>
</dbReference>
<reference evidence="6 7" key="1">
    <citation type="submission" date="2018-09" db="EMBL/GenBank/DDBJ databases">
        <title>Complete genome sequence of Euzebya sp. DY32-46 isolated from seawater of Pacific Ocean.</title>
        <authorList>
            <person name="Xu L."/>
            <person name="Wu Y.-H."/>
            <person name="Xu X.-W."/>
        </authorList>
    </citation>
    <scope>NUCLEOTIDE SEQUENCE [LARGE SCALE GENOMIC DNA]</scope>
    <source>
        <strain evidence="6 7">DY32-46</strain>
    </source>
</reference>
<dbReference type="OrthoDB" id="5493802at2"/>
<sequence>MSTTKSVADPFSEVLRQETLDAHRAAERAPFVGALMGGQLGGEAYVDFLAQLYRVYTALEECAEIVAEDPIAGDFLDARLLRVSAIEADMEALVGHRWRAVLPSAVASTTAYVERIWTAPQEWPSAFVAHHYVRYMGDLSGGQIIARMLATNYGFGPDKLSMYHFADVKGPVVKATYRDRLDRAPWSEDERQRMVEESIFAYEFNARIFDDLGARYL</sequence>
<evidence type="ECO:0000256" key="1">
    <source>
        <dbReference type="ARBA" id="ARBA00022617"/>
    </source>
</evidence>
<dbReference type="GO" id="GO:0020037">
    <property type="term" value="F:heme binding"/>
    <property type="evidence" value="ECO:0007669"/>
    <property type="project" value="TreeGrafter"/>
</dbReference>
<dbReference type="Proteomes" id="UP000264006">
    <property type="component" value="Chromosome"/>
</dbReference>
<dbReference type="PANTHER" id="PTHR10720">
    <property type="entry name" value="HEME OXYGENASE"/>
    <property type="match status" value="1"/>
</dbReference>